<keyword evidence="1" id="KW-0963">Cytoplasm</keyword>
<dbReference type="GO" id="GO:0003677">
    <property type="term" value="F:DNA binding"/>
    <property type="evidence" value="ECO:0007669"/>
    <property type="project" value="UniProtKB-KW"/>
</dbReference>
<evidence type="ECO:0000256" key="8">
    <source>
        <dbReference type="ARBA" id="ARBA00023204"/>
    </source>
</evidence>
<dbReference type="SMART" id="SM00382">
    <property type="entry name" value="AAA"/>
    <property type="match status" value="1"/>
</dbReference>
<gene>
    <name evidence="10" type="ORF">AUK18_00355</name>
</gene>
<keyword evidence="8" id="KW-0234">DNA repair</keyword>
<reference evidence="10 11" key="1">
    <citation type="journal article" date="2016" name="Environ. Microbiol.">
        <title>Genomic resolution of a cold subsurface aquifer community provides metabolic insights for novel microbes adapted to high CO concentrations.</title>
        <authorList>
            <person name="Probst A.J."/>
            <person name="Castelle C.J."/>
            <person name="Singh A."/>
            <person name="Brown C.T."/>
            <person name="Anantharaman K."/>
            <person name="Sharon I."/>
            <person name="Hug L.A."/>
            <person name="Burstein D."/>
            <person name="Emerson J.B."/>
            <person name="Thomas B.C."/>
            <person name="Banfield J.F."/>
        </authorList>
    </citation>
    <scope>NUCLEOTIDE SEQUENCE [LARGE SCALE GENOMIC DNA]</scope>
    <source>
        <strain evidence="10">CG2_30_44_31</strain>
    </source>
</reference>
<dbReference type="AlphaFoldDB" id="A0A1J5BAB5"/>
<name>A0A1J5BAB5_9BACT</name>
<dbReference type="NCBIfam" id="TIGR00635">
    <property type="entry name" value="ruvB"/>
    <property type="match status" value="1"/>
</dbReference>
<keyword evidence="7" id="KW-0233">DNA recombination</keyword>
<dbReference type="PANTHER" id="PTHR42848:SF1">
    <property type="entry name" value="HOLLIDAY JUNCTION BRANCH MIGRATION COMPLEX SUBUNIT RUVB"/>
    <property type="match status" value="1"/>
</dbReference>
<accession>A0A1J5BAB5</accession>
<dbReference type="InterPro" id="IPR027417">
    <property type="entry name" value="P-loop_NTPase"/>
</dbReference>
<dbReference type="EMBL" id="MNXQ01000008">
    <property type="protein sequence ID" value="OIP04279.1"/>
    <property type="molecule type" value="Genomic_DNA"/>
</dbReference>
<sequence>MDKKDLLFPNLRVDSWDSFIGQGKIKKALRVALSAAKKRQEPAEHILLYGPPGLGKTTLAHLIAKELNVNIRASSGPALERAGDLASILTNLNQGDIFFIDEVHRLPKIVEETLYPAMEDYHLDIIVGQGPSARTLKLDLPKFTLIGATTRIGLIAAPLRDRFGIVHRLTFYEPEDLMQVLKNASHKLKINLDARAAESLARRARGTPRIALKLLKRCRDLAQIKGEAGITKEVLDESLALLEVDEMGLDANDRRLLKALIDKYQGGPVGLETLAAIISEDKETIEEVIEPYLMQIGFLKRTSRGR</sequence>
<proteinExistence type="inferred from homology"/>
<dbReference type="InterPro" id="IPR041445">
    <property type="entry name" value="AAA_lid_4"/>
</dbReference>
<evidence type="ECO:0000259" key="9">
    <source>
        <dbReference type="SMART" id="SM00382"/>
    </source>
</evidence>
<dbReference type="Gene3D" id="1.10.10.10">
    <property type="entry name" value="Winged helix-like DNA-binding domain superfamily/Winged helix DNA-binding domain"/>
    <property type="match status" value="1"/>
</dbReference>
<dbReference type="GO" id="GO:0016787">
    <property type="term" value="F:hydrolase activity"/>
    <property type="evidence" value="ECO:0007669"/>
    <property type="project" value="UniProtKB-KW"/>
</dbReference>
<evidence type="ECO:0000256" key="3">
    <source>
        <dbReference type="ARBA" id="ARBA00022763"/>
    </source>
</evidence>
<feature type="non-terminal residue" evidence="10">
    <location>
        <position position="306"/>
    </location>
</feature>
<keyword evidence="2" id="KW-0547">Nucleotide-binding</keyword>
<keyword evidence="4" id="KW-0378">Hydrolase</keyword>
<dbReference type="Gene3D" id="1.10.8.60">
    <property type="match status" value="1"/>
</dbReference>
<evidence type="ECO:0000256" key="6">
    <source>
        <dbReference type="ARBA" id="ARBA00023125"/>
    </source>
</evidence>
<evidence type="ECO:0000256" key="5">
    <source>
        <dbReference type="ARBA" id="ARBA00022840"/>
    </source>
</evidence>
<keyword evidence="5" id="KW-0067">ATP-binding</keyword>
<dbReference type="GO" id="GO:0009378">
    <property type="term" value="F:four-way junction helicase activity"/>
    <property type="evidence" value="ECO:0007669"/>
    <property type="project" value="InterPro"/>
</dbReference>
<dbReference type="GO" id="GO:0006310">
    <property type="term" value="P:DNA recombination"/>
    <property type="evidence" value="ECO:0007669"/>
    <property type="project" value="UniProtKB-KW"/>
</dbReference>
<dbReference type="Pfam" id="PF17864">
    <property type="entry name" value="AAA_lid_4"/>
    <property type="match status" value="1"/>
</dbReference>
<keyword evidence="10" id="KW-0347">Helicase</keyword>
<evidence type="ECO:0000313" key="11">
    <source>
        <dbReference type="Proteomes" id="UP000183605"/>
    </source>
</evidence>
<dbReference type="Proteomes" id="UP000183605">
    <property type="component" value="Unassembled WGS sequence"/>
</dbReference>
<dbReference type="HAMAP" id="MF_00016">
    <property type="entry name" value="DNA_HJ_migration_RuvB"/>
    <property type="match status" value="1"/>
</dbReference>
<evidence type="ECO:0000313" key="10">
    <source>
        <dbReference type="EMBL" id="OIP04279.1"/>
    </source>
</evidence>
<dbReference type="GO" id="GO:0006281">
    <property type="term" value="P:DNA repair"/>
    <property type="evidence" value="ECO:0007669"/>
    <property type="project" value="UniProtKB-KW"/>
</dbReference>
<dbReference type="Gene3D" id="3.40.50.300">
    <property type="entry name" value="P-loop containing nucleotide triphosphate hydrolases"/>
    <property type="match status" value="1"/>
</dbReference>
<dbReference type="InterPro" id="IPR036388">
    <property type="entry name" value="WH-like_DNA-bd_sf"/>
</dbReference>
<keyword evidence="3" id="KW-0227">DNA damage</keyword>
<dbReference type="SUPFAM" id="SSF52540">
    <property type="entry name" value="P-loop containing nucleoside triphosphate hydrolases"/>
    <property type="match status" value="1"/>
</dbReference>
<dbReference type="InterPro" id="IPR008824">
    <property type="entry name" value="RuvB-like_N"/>
</dbReference>
<evidence type="ECO:0000256" key="2">
    <source>
        <dbReference type="ARBA" id="ARBA00022741"/>
    </source>
</evidence>
<dbReference type="InterPro" id="IPR036390">
    <property type="entry name" value="WH_DNA-bd_sf"/>
</dbReference>
<dbReference type="GO" id="GO:0005524">
    <property type="term" value="F:ATP binding"/>
    <property type="evidence" value="ECO:0007669"/>
    <property type="project" value="UniProtKB-KW"/>
</dbReference>
<comment type="caution">
    <text evidence="10">The sequence shown here is derived from an EMBL/GenBank/DDBJ whole genome shotgun (WGS) entry which is preliminary data.</text>
</comment>
<dbReference type="SUPFAM" id="SSF46785">
    <property type="entry name" value="Winged helix' DNA-binding domain"/>
    <property type="match status" value="1"/>
</dbReference>
<dbReference type="InterPro" id="IPR008823">
    <property type="entry name" value="RuvB_wg_C"/>
</dbReference>
<dbReference type="CDD" id="cd00009">
    <property type="entry name" value="AAA"/>
    <property type="match status" value="1"/>
</dbReference>
<keyword evidence="6" id="KW-0238">DNA-binding</keyword>
<organism evidence="10 11">
    <name type="scientific">Candidatus Beckwithbacteria bacterium CG2_30_44_31</name>
    <dbReference type="NCBI Taxonomy" id="1805035"/>
    <lineage>
        <taxon>Bacteria</taxon>
        <taxon>Candidatus Beckwithiibacteriota</taxon>
    </lineage>
</organism>
<evidence type="ECO:0000256" key="4">
    <source>
        <dbReference type="ARBA" id="ARBA00022801"/>
    </source>
</evidence>
<dbReference type="NCBIfam" id="NF000868">
    <property type="entry name" value="PRK00080.1"/>
    <property type="match status" value="1"/>
</dbReference>
<dbReference type="PANTHER" id="PTHR42848">
    <property type="match status" value="1"/>
</dbReference>
<dbReference type="InterPro" id="IPR003593">
    <property type="entry name" value="AAA+_ATPase"/>
</dbReference>
<evidence type="ECO:0000256" key="1">
    <source>
        <dbReference type="ARBA" id="ARBA00022490"/>
    </source>
</evidence>
<feature type="domain" description="AAA+ ATPase" evidence="9">
    <location>
        <begin position="42"/>
        <end position="173"/>
    </location>
</feature>
<dbReference type="Pfam" id="PF05496">
    <property type="entry name" value="RuvB_N"/>
    <property type="match status" value="1"/>
</dbReference>
<protein>
    <submittedName>
        <fullName evidence="10">Holliday junction DNA helicase RuvB</fullName>
    </submittedName>
</protein>
<dbReference type="Pfam" id="PF05491">
    <property type="entry name" value="WHD_RuvB"/>
    <property type="match status" value="1"/>
</dbReference>
<dbReference type="InterPro" id="IPR004605">
    <property type="entry name" value="DNA_helicase_Holl-junc_RuvB"/>
</dbReference>
<evidence type="ECO:0000256" key="7">
    <source>
        <dbReference type="ARBA" id="ARBA00023172"/>
    </source>
</evidence>